<evidence type="ECO:0000313" key="3">
    <source>
        <dbReference type="Proteomes" id="UP001583186"/>
    </source>
</evidence>
<feature type="region of interest" description="Disordered" evidence="1">
    <location>
        <begin position="1"/>
        <end position="220"/>
    </location>
</feature>
<keyword evidence="3" id="KW-1185">Reference proteome</keyword>
<feature type="compositionally biased region" description="Low complexity" evidence="1">
    <location>
        <begin position="183"/>
        <end position="204"/>
    </location>
</feature>
<protein>
    <submittedName>
        <fullName evidence="2">Uncharacterized protein</fullName>
    </submittedName>
</protein>
<sequence>MVFGFLHSSKSSKGSKPPSRSRMTTGYYEQPPAPRPSTSSSLHRRNAIKSSHSSSGQYANRIEVIPWTRPGTGYRQAPPTDMSYGMPPSSFDAYTGPSSSSSSRPPTLRGQDAFYHESGCPVDLSSMSGGPQMNFTPAHHSSSSRRDSRRDSNGISPVSVMFPPEVQRILGPDFASDSRHSSSRSGSSRSGSSRSHGSSHGSRGLPPQLTAVSSRARSARQYAMDNDTSCFPSDYAGVFQTHGRYPYGYNPFVAPHNQPNYNPHPSG</sequence>
<dbReference type="EMBL" id="JAWCUI010000047">
    <property type="protein sequence ID" value="KAL1892105.1"/>
    <property type="molecule type" value="Genomic_DNA"/>
</dbReference>
<feature type="compositionally biased region" description="Low complexity" evidence="1">
    <location>
        <begin position="8"/>
        <end position="22"/>
    </location>
</feature>
<dbReference type="Proteomes" id="UP001583186">
    <property type="component" value="Unassembled WGS sequence"/>
</dbReference>
<name>A0ABR3YUP1_9PEZI</name>
<gene>
    <name evidence="2" type="ORF">Sste5346_007260</name>
</gene>
<feature type="compositionally biased region" description="Polar residues" evidence="1">
    <location>
        <begin position="48"/>
        <end position="58"/>
    </location>
</feature>
<reference evidence="2 3" key="1">
    <citation type="journal article" date="2024" name="IMA Fungus">
        <title>IMA Genome - F19 : A genome assembly and annotation guide to empower mycologists, including annotated draft genome sequences of Ceratocystis pirilliformis, Diaporthe australafricana, Fusarium ophioides, Paecilomyces lecythidis, and Sporothrix stenoceras.</title>
        <authorList>
            <person name="Aylward J."/>
            <person name="Wilson A.M."/>
            <person name="Visagie C.M."/>
            <person name="Spraker J."/>
            <person name="Barnes I."/>
            <person name="Buitendag C."/>
            <person name="Ceriani C."/>
            <person name="Del Mar Angel L."/>
            <person name="du Plessis D."/>
            <person name="Fuchs T."/>
            <person name="Gasser K."/>
            <person name="Kramer D."/>
            <person name="Li W."/>
            <person name="Munsamy K."/>
            <person name="Piso A."/>
            <person name="Price J.L."/>
            <person name="Sonnekus B."/>
            <person name="Thomas C."/>
            <person name="van der Nest A."/>
            <person name="van Dijk A."/>
            <person name="van Heerden A."/>
            <person name="van Vuuren N."/>
            <person name="Yilmaz N."/>
            <person name="Duong T.A."/>
            <person name="van der Merwe N.A."/>
            <person name="Wingfield M.J."/>
            <person name="Wingfield B.D."/>
        </authorList>
    </citation>
    <scope>NUCLEOTIDE SEQUENCE [LARGE SCALE GENOMIC DNA]</scope>
    <source>
        <strain evidence="2 3">CMW 5346</strain>
    </source>
</reference>
<proteinExistence type="predicted"/>
<evidence type="ECO:0000256" key="1">
    <source>
        <dbReference type="SAM" id="MobiDB-lite"/>
    </source>
</evidence>
<comment type="caution">
    <text evidence="2">The sequence shown here is derived from an EMBL/GenBank/DDBJ whole genome shotgun (WGS) entry which is preliminary data.</text>
</comment>
<accession>A0ABR3YUP1</accession>
<evidence type="ECO:0000313" key="2">
    <source>
        <dbReference type="EMBL" id="KAL1892105.1"/>
    </source>
</evidence>
<feature type="compositionally biased region" description="Polar residues" evidence="1">
    <location>
        <begin position="125"/>
        <end position="135"/>
    </location>
</feature>
<organism evidence="2 3">
    <name type="scientific">Sporothrix stenoceras</name>
    <dbReference type="NCBI Taxonomy" id="5173"/>
    <lineage>
        <taxon>Eukaryota</taxon>
        <taxon>Fungi</taxon>
        <taxon>Dikarya</taxon>
        <taxon>Ascomycota</taxon>
        <taxon>Pezizomycotina</taxon>
        <taxon>Sordariomycetes</taxon>
        <taxon>Sordariomycetidae</taxon>
        <taxon>Ophiostomatales</taxon>
        <taxon>Ophiostomataceae</taxon>
        <taxon>Sporothrix</taxon>
    </lineage>
</organism>